<dbReference type="Proteomes" id="UP000499080">
    <property type="component" value="Unassembled WGS sequence"/>
</dbReference>
<accession>A0A4Y2XB74</accession>
<dbReference type="AlphaFoldDB" id="A0A4Y2XB74"/>
<dbReference type="GO" id="GO:0003987">
    <property type="term" value="F:acetate-CoA ligase activity"/>
    <property type="evidence" value="ECO:0007669"/>
    <property type="project" value="TreeGrafter"/>
</dbReference>
<dbReference type="InterPro" id="IPR025110">
    <property type="entry name" value="AMP-bd_C"/>
</dbReference>
<dbReference type="OrthoDB" id="6537803at2759"/>
<dbReference type="Pfam" id="PF13193">
    <property type="entry name" value="AMP-binding_C"/>
    <property type="match status" value="1"/>
</dbReference>
<sequence>MGPPKTTTDTIGGCEIVLLWWARRDSDGYLWVTGRVDDMLNVSGHLLSTAAVESALITHPDVAETAVVSTPHPVKGECLYCFITLKEVRW</sequence>
<dbReference type="SUPFAM" id="SSF56801">
    <property type="entry name" value="Acetyl-CoA synthetase-like"/>
    <property type="match status" value="1"/>
</dbReference>
<dbReference type="GO" id="GO:0006085">
    <property type="term" value="P:acetyl-CoA biosynthetic process"/>
    <property type="evidence" value="ECO:0007669"/>
    <property type="project" value="TreeGrafter"/>
</dbReference>
<dbReference type="InterPro" id="IPR045851">
    <property type="entry name" value="AMP-bd_C_sf"/>
</dbReference>
<evidence type="ECO:0000313" key="3">
    <source>
        <dbReference type="Proteomes" id="UP000499080"/>
    </source>
</evidence>
<feature type="domain" description="AMP-binding enzyme C-terminal" evidence="1">
    <location>
        <begin position="52"/>
        <end position="86"/>
    </location>
</feature>
<organism evidence="2 3">
    <name type="scientific">Araneus ventricosus</name>
    <name type="common">Orbweaver spider</name>
    <name type="synonym">Epeira ventricosa</name>
    <dbReference type="NCBI Taxonomy" id="182803"/>
    <lineage>
        <taxon>Eukaryota</taxon>
        <taxon>Metazoa</taxon>
        <taxon>Ecdysozoa</taxon>
        <taxon>Arthropoda</taxon>
        <taxon>Chelicerata</taxon>
        <taxon>Arachnida</taxon>
        <taxon>Araneae</taxon>
        <taxon>Araneomorphae</taxon>
        <taxon>Entelegynae</taxon>
        <taxon>Araneoidea</taxon>
        <taxon>Araneidae</taxon>
        <taxon>Araneus</taxon>
    </lineage>
</organism>
<dbReference type="PANTHER" id="PTHR24095:SF244">
    <property type="entry name" value="ACETYL-COENZYME A SYNTHETASE"/>
    <property type="match status" value="1"/>
</dbReference>
<dbReference type="EMBL" id="BGPR01074076">
    <property type="protein sequence ID" value="GBO46419.1"/>
    <property type="molecule type" value="Genomic_DNA"/>
</dbReference>
<evidence type="ECO:0000313" key="2">
    <source>
        <dbReference type="EMBL" id="GBO46419.1"/>
    </source>
</evidence>
<dbReference type="Gene3D" id="3.30.300.30">
    <property type="match status" value="1"/>
</dbReference>
<dbReference type="PANTHER" id="PTHR24095">
    <property type="entry name" value="ACETYL-COENZYME A SYNTHETASE"/>
    <property type="match status" value="1"/>
</dbReference>
<keyword evidence="3" id="KW-1185">Reference proteome</keyword>
<gene>
    <name evidence="2" type="primary">AcCoAS_0</name>
    <name evidence="2" type="ORF">AVEN_70424_1</name>
</gene>
<name>A0A4Y2XB74_ARAVE</name>
<protein>
    <submittedName>
        <fullName evidence="2">Acetyl-coenzyme A synthetase</fullName>
    </submittedName>
</protein>
<comment type="caution">
    <text evidence="2">The sequence shown here is derived from an EMBL/GenBank/DDBJ whole genome shotgun (WGS) entry which is preliminary data.</text>
</comment>
<proteinExistence type="predicted"/>
<evidence type="ECO:0000259" key="1">
    <source>
        <dbReference type="Pfam" id="PF13193"/>
    </source>
</evidence>
<reference evidence="2 3" key="1">
    <citation type="journal article" date="2019" name="Sci. Rep.">
        <title>Orb-weaving spider Araneus ventricosus genome elucidates the spidroin gene catalogue.</title>
        <authorList>
            <person name="Kono N."/>
            <person name="Nakamura H."/>
            <person name="Ohtoshi R."/>
            <person name="Moran D.A.P."/>
            <person name="Shinohara A."/>
            <person name="Yoshida Y."/>
            <person name="Fujiwara M."/>
            <person name="Mori M."/>
            <person name="Tomita M."/>
            <person name="Arakawa K."/>
        </authorList>
    </citation>
    <scope>NUCLEOTIDE SEQUENCE [LARGE SCALE GENOMIC DNA]</scope>
</reference>